<keyword evidence="2" id="KW-1185">Reference proteome</keyword>
<evidence type="ECO:0000313" key="2">
    <source>
        <dbReference type="Proteomes" id="UP000062645"/>
    </source>
</evidence>
<gene>
    <name evidence="1" type="ORF">ACX27_27430</name>
</gene>
<dbReference type="AlphaFoldDB" id="A0A0M4SVI8"/>
<proteinExistence type="predicted"/>
<accession>A0A0M4SVI8</accession>
<organism evidence="1 2">
    <name type="scientific">Nostoc piscinale CENA21</name>
    <dbReference type="NCBI Taxonomy" id="224013"/>
    <lineage>
        <taxon>Bacteria</taxon>
        <taxon>Bacillati</taxon>
        <taxon>Cyanobacteriota</taxon>
        <taxon>Cyanophyceae</taxon>
        <taxon>Nostocales</taxon>
        <taxon>Nostocaceae</taxon>
        <taxon>Nostoc</taxon>
    </lineage>
</organism>
<protein>
    <submittedName>
        <fullName evidence="1">Uncharacterized protein</fullName>
    </submittedName>
</protein>
<reference evidence="2" key="1">
    <citation type="submission" date="2015-07" db="EMBL/GenBank/DDBJ databases">
        <title>Genome Of Nitrogen-Fixing Cyanobacterium Nostoc piscinale CENA21 From Solimoes/Amazon River Floodplain Sediments And Comparative Genomics To Uncover Biosynthetic Natural Products Potential.</title>
        <authorList>
            <person name="Leao T.F."/>
            <person name="Leao P.N."/>
            <person name="Guimaraes P.I."/>
            <person name="de Melo A.G.C."/>
            <person name="Ramos R.T.J."/>
            <person name="Silva A."/>
            <person name="Fiore M.F."/>
            <person name="Schneider M.P.C."/>
        </authorList>
    </citation>
    <scope>NUCLEOTIDE SEQUENCE [LARGE SCALE GENOMIC DNA]</scope>
    <source>
        <strain evidence="2">CENA21</strain>
    </source>
</reference>
<evidence type="ECO:0000313" key="1">
    <source>
        <dbReference type="EMBL" id="ALF55740.1"/>
    </source>
</evidence>
<reference evidence="1 2" key="2">
    <citation type="journal article" date="2016" name="Genome Announc.">
        <title>Draft Genome Sequence of the N2-Fixing Cyanobacterium Nostoc piscinale CENA21, Isolated from the Brazilian Amazon Floodplain.</title>
        <authorList>
            <person name="Leao T."/>
            <person name="Guimaraes P.I."/>
            <person name="de Melo A.G."/>
            <person name="Ramos R.T."/>
            <person name="Leao P.N."/>
            <person name="Silva A."/>
            <person name="Fiore M.F."/>
            <person name="Schneider M.P."/>
        </authorList>
    </citation>
    <scope>NUCLEOTIDE SEQUENCE [LARGE SCALE GENOMIC DNA]</scope>
    <source>
        <strain evidence="1 2">CENA21</strain>
    </source>
</reference>
<dbReference type="EMBL" id="CP012036">
    <property type="protein sequence ID" value="ALF55740.1"/>
    <property type="molecule type" value="Genomic_DNA"/>
</dbReference>
<sequence length="204" mass="23592">MSTLNAIDLAELISKSCSVSLMSDRVLIICDRHEDYAVLLRQEDIIKQALNFIINRELFQINWVTIGIKDTDTRHSIKVMEHKTELKIITLNDDLITECLNYNGACGIVRMSDHKGLFSNELITFSSQSHPNDWVGKNMADFWFDDELEKYVQRLSQDGELRNYSYVAKMMDGRVARLTVDARIVSWRGELARIVKTINREFLS</sequence>
<dbReference type="PATRIC" id="fig|224013.5.peg.6558"/>
<dbReference type="KEGG" id="npz:ACX27_27430"/>
<dbReference type="RefSeq" id="WP_062297215.1">
    <property type="nucleotide sequence ID" value="NZ_CP012036.1"/>
</dbReference>
<name>A0A0M4SVI8_9NOSO</name>
<dbReference type="Proteomes" id="UP000062645">
    <property type="component" value="Chromosome"/>
</dbReference>